<name>A0ABN3B2D9_9MICC</name>
<dbReference type="Gene3D" id="3.40.50.150">
    <property type="entry name" value="Vaccinia Virus protein VP39"/>
    <property type="match status" value="1"/>
</dbReference>
<evidence type="ECO:0000256" key="3">
    <source>
        <dbReference type="SAM" id="MobiDB-lite"/>
    </source>
</evidence>
<dbReference type="PANTHER" id="PTHR47816:SF4">
    <property type="entry name" value="RIBOSOMAL RNA SMALL SUBUNIT METHYLTRANSFERASE C"/>
    <property type="match status" value="1"/>
</dbReference>
<reference evidence="5 6" key="1">
    <citation type="journal article" date="2019" name="Int. J. Syst. Evol. Microbiol.">
        <title>The Global Catalogue of Microorganisms (GCM) 10K type strain sequencing project: providing services to taxonomists for standard genome sequencing and annotation.</title>
        <authorList>
            <consortium name="The Broad Institute Genomics Platform"/>
            <consortium name="The Broad Institute Genome Sequencing Center for Infectious Disease"/>
            <person name="Wu L."/>
            <person name="Ma J."/>
        </authorList>
    </citation>
    <scope>NUCLEOTIDE SEQUENCE [LARGE SCALE GENOMIC DNA]</scope>
    <source>
        <strain evidence="5 6">JCM 14917</strain>
    </source>
</reference>
<evidence type="ECO:0000256" key="1">
    <source>
        <dbReference type="ARBA" id="ARBA00022603"/>
    </source>
</evidence>
<dbReference type="RefSeq" id="WP_346028890.1">
    <property type="nucleotide sequence ID" value="NZ_BAAAON010000010.1"/>
</dbReference>
<dbReference type="InterPro" id="IPR046977">
    <property type="entry name" value="RsmC/RlmG"/>
</dbReference>
<dbReference type="Pfam" id="PF05175">
    <property type="entry name" value="MTS"/>
    <property type="match status" value="1"/>
</dbReference>
<evidence type="ECO:0000256" key="2">
    <source>
        <dbReference type="ARBA" id="ARBA00022679"/>
    </source>
</evidence>
<feature type="region of interest" description="Disordered" evidence="3">
    <location>
        <begin position="1"/>
        <end position="20"/>
    </location>
</feature>
<dbReference type="EMBL" id="BAAAON010000010">
    <property type="protein sequence ID" value="GAA2178129.1"/>
    <property type="molecule type" value="Genomic_DNA"/>
</dbReference>
<keyword evidence="2" id="KW-0808">Transferase</keyword>
<protein>
    <submittedName>
        <fullName evidence="5">Methyltransferase</fullName>
    </submittedName>
</protein>
<evidence type="ECO:0000313" key="5">
    <source>
        <dbReference type="EMBL" id="GAA2178129.1"/>
    </source>
</evidence>
<evidence type="ECO:0000259" key="4">
    <source>
        <dbReference type="Pfam" id="PF05175"/>
    </source>
</evidence>
<dbReference type="SUPFAM" id="SSF53335">
    <property type="entry name" value="S-adenosyl-L-methionine-dependent methyltransferases"/>
    <property type="match status" value="1"/>
</dbReference>
<comment type="caution">
    <text evidence="5">The sequence shown here is derived from an EMBL/GenBank/DDBJ whole genome shotgun (WGS) entry which is preliminary data.</text>
</comment>
<dbReference type="CDD" id="cd02440">
    <property type="entry name" value="AdoMet_MTases"/>
    <property type="match status" value="1"/>
</dbReference>
<gene>
    <name evidence="5" type="ORF">GCM10009784_31420</name>
</gene>
<dbReference type="GO" id="GO:0032259">
    <property type="term" value="P:methylation"/>
    <property type="evidence" value="ECO:0007669"/>
    <property type="project" value="UniProtKB-KW"/>
</dbReference>
<proteinExistence type="predicted"/>
<dbReference type="GO" id="GO:0008168">
    <property type="term" value="F:methyltransferase activity"/>
    <property type="evidence" value="ECO:0007669"/>
    <property type="project" value="UniProtKB-KW"/>
</dbReference>
<feature type="domain" description="Methyltransferase small" evidence="4">
    <location>
        <begin position="30"/>
        <end position="170"/>
    </location>
</feature>
<organism evidence="5 6">
    <name type="scientific">Arthrobacter parietis</name>
    <dbReference type="NCBI Taxonomy" id="271434"/>
    <lineage>
        <taxon>Bacteria</taxon>
        <taxon>Bacillati</taxon>
        <taxon>Actinomycetota</taxon>
        <taxon>Actinomycetes</taxon>
        <taxon>Micrococcales</taxon>
        <taxon>Micrococcaceae</taxon>
        <taxon>Arthrobacter</taxon>
    </lineage>
</organism>
<dbReference type="InterPro" id="IPR029063">
    <property type="entry name" value="SAM-dependent_MTases_sf"/>
</dbReference>
<evidence type="ECO:0000313" key="6">
    <source>
        <dbReference type="Proteomes" id="UP001500974"/>
    </source>
</evidence>
<accession>A0ABN3B2D9</accession>
<dbReference type="Proteomes" id="UP001500974">
    <property type="component" value="Unassembled WGS sequence"/>
</dbReference>
<dbReference type="PANTHER" id="PTHR47816">
    <property type="entry name" value="RIBOSOMAL RNA SMALL SUBUNIT METHYLTRANSFERASE C"/>
    <property type="match status" value="1"/>
</dbReference>
<sequence>MDSQHYFSAAPSGPDKRRPLRVPIAGQERDLVTSGGIFSPDGIDKGTAILLSEVPPVTGSTLLDIGSGWGPLALTMAVQAPHARVIAIDVNERSLELTRENARRLELGNVAAMLPDDVNPDIAFDTIWSNPPIRIGKEALHELLLRWLPRLAPGGSAWLVVQKNLGADSLQRWLAAQLPPDYEVDRPTTSKSFRILRVERTAPENARKA</sequence>
<keyword evidence="6" id="KW-1185">Reference proteome</keyword>
<keyword evidence="1 5" id="KW-0489">Methyltransferase</keyword>
<dbReference type="InterPro" id="IPR007848">
    <property type="entry name" value="Small_mtfrase_dom"/>
</dbReference>